<gene>
    <name evidence="1" type="ORF">W911_06065</name>
</gene>
<dbReference type="Proteomes" id="UP000018542">
    <property type="component" value="Chromosome"/>
</dbReference>
<dbReference type="PATRIC" id="fig|1029756.8.peg.1270"/>
<dbReference type="HOGENOM" id="CLU_3403996_0_0_5"/>
<dbReference type="EMBL" id="CP006912">
    <property type="protein sequence ID" value="AHB50020.1"/>
    <property type="molecule type" value="Genomic_DNA"/>
</dbReference>
<keyword evidence="2" id="KW-1185">Reference proteome</keyword>
<reference evidence="1 2" key="1">
    <citation type="journal article" date="2014" name="Genome Announc.">
        <title>Complete Genome Sequence of Hyphomicrobium nitrativorans Strain NL23, a Denitrifying Bacterium Isolated from Biofilm of a Methanol-Fed Denitrification System Treating Seawater at the Montreal Biodome.</title>
        <authorList>
            <person name="Martineau C."/>
            <person name="Villeneuve C."/>
            <person name="Mauffrey F."/>
            <person name="Villemur R."/>
        </authorList>
    </citation>
    <scope>NUCLEOTIDE SEQUENCE [LARGE SCALE GENOMIC DNA]</scope>
    <source>
        <strain evidence="1">NL23</strain>
    </source>
</reference>
<protein>
    <submittedName>
        <fullName evidence="1">Uncharacterized protein</fullName>
    </submittedName>
</protein>
<evidence type="ECO:0000313" key="1">
    <source>
        <dbReference type="EMBL" id="AHB50020.1"/>
    </source>
</evidence>
<name>V5SIW0_9HYPH</name>
<dbReference type="AlphaFoldDB" id="V5SIW0"/>
<organism evidence="1 2">
    <name type="scientific">Hyphomicrobium nitrativorans NL23</name>
    <dbReference type="NCBI Taxonomy" id="1029756"/>
    <lineage>
        <taxon>Bacteria</taxon>
        <taxon>Pseudomonadati</taxon>
        <taxon>Pseudomonadota</taxon>
        <taxon>Alphaproteobacteria</taxon>
        <taxon>Hyphomicrobiales</taxon>
        <taxon>Hyphomicrobiaceae</taxon>
        <taxon>Hyphomicrobium</taxon>
    </lineage>
</organism>
<proteinExistence type="predicted"/>
<dbReference type="KEGG" id="hni:W911_06065"/>
<sequence>MDADEAVQVEALIEQQRTPAVASQYALHAA</sequence>
<evidence type="ECO:0000313" key="2">
    <source>
        <dbReference type="Proteomes" id="UP000018542"/>
    </source>
</evidence>
<dbReference type="STRING" id="1029756.W911_06065"/>
<accession>V5SIW0</accession>